<dbReference type="InterPro" id="IPR036047">
    <property type="entry name" value="F-box-like_dom_sf"/>
</dbReference>
<dbReference type="Proteomes" id="UP000077266">
    <property type="component" value="Unassembled WGS sequence"/>
</dbReference>
<feature type="compositionally biased region" description="Low complexity" evidence="2">
    <location>
        <begin position="687"/>
        <end position="706"/>
    </location>
</feature>
<feature type="compositionally biased region" description="Polar residues" evidence="2">
    <location>
        <begin position="755"/>
        <end position="767"/>
    </location>
</feature>
<dbReference type="SMART" id="SM00320">
    <property type="entry name" value="WD40"/>
    <property type="match status" value="3"/>
</dbReference>
<dbReference type="InterPro" id="IPR003903">
    <property type="entry name" value="UIM_dom"/>
</dbReference>
<feature type="region of interest" description="Disordered" evidence="2">
    <location>
        <begin position="1"/>
        <end position="31"/>
    </location>
</feature>
<keyword evidence="5" id="KW-1185">Reference proteome</keyword>
<dbReference type="InterPro" id="IPR001680">
    <property type="entry name" value="WD40_rpt"/>
</dbReference>
<dbReference type="Pfam" id="PF00400">
    <property type="entry name" value="WD40"/>
    <property type="match status" value="2"/>
</dbReference>
<feature type="compositionally biased region" description="Low complexity" evidence="2">
    <location>
        <begin position="795"/>
        <end position="813"/>
    </location>
</feature>
<dbReference type="PROSITE" id="PS50294">
    <property type="entry name" value="WD_REPEATS_REGION"/>
    <property type="match status" value="1"/>
</dbReference>
<dbReference type="OrthoDB" id="429520at2759"/>
<reference evidence="4 5" key="1">
    <citation type="journal article" date="2016" name="Mol. Biol. Evol.">
        <title>Comparative Genomics of Early-Diverging Mushroom-Forming Fungi Provides Insights into the Origins of Lignocellulose Decay Capabilities.</title>
        <authorList>
            <person name="Nagy L.G."/>
            <person name="Riley R."/>
            <person name="Tritt A."/>
            <person name="Adam C."/>
            <person name="Daum C."/>
            <person name="Floudas D."/>
            <person name="Sun H."/>
            <person name="Yadav J.S."/>
            <person name="Pangilinan J."/>
            <person name="Larsson K.H."/>
            <person name="Matsuura K."/>
            <person name="Barry K."/>
            <person name="Labutti K."/>
            <person name="Kuo R."/>
            <person name="Ohm R.A."/>
            <person name="Bhattacharya S.S."/>
            <person name="Shirouzu T."/>
            <person name="Yoshinaga Y."/>
            <person name="Martin F.M."/>
            <person name="Grigoriev I.V."/>
            <person name="Hibbett D.S."/>
        </authorList>
    </citation>
    <scope>NUCLEOTIDE SEQUENCE [LARGE SCALE GENOMIC DNA]</scope>
    <source>
        <strain evidence="4 5">HHB12029</strain>
    </source>
</reference>
<evidence type="ECO:0000256" key="1">
    <source>
        <dbReference type="PROSITE-ProRule" id="PRU00221"/>
    </source>
</evidence>
<dbReference type="InterPro" id="IPR036322">
    <property type="entry name" value="WD40_repeat_dom_sf"/>
</dbReference>
<dbReference type="STRING" id="1314781.A0A165IPZ5"/>
<feature type="compositionally biased region" description="Basic and acidic residues" evidence="2">
    <location>
        <begin position="641"/>
        <end position="653"/>
    </location>
</feature>
<name>A0A165IPZ5_EXIGL</name>
<dbReference type="PROSITE" id="PS50181">
    <property type="entry name" value="FBOX"/>
    <property type="match status" value="1"/>
</dbReference>
<keyword evidence="1" id="KW-0853">WD repeat</keyword>
<dbReference type="Gene3D" id="1.20.1280.50">
    <property type="match status" value="1"/>
</dbReference>
<feature type="repeat" description="WD" evidence="1">
    <location>
        <begin position="237"/>
        <end position="268"/>
    </location>
</feature>
<feature type="compositionally biased region" description="Polar residues" evidence="2">
    <location>
        <begin position="781"/>
        <end position="790"/>
    </location>
</feature>
<evidence type="ECO:0000313" key="5">
    <source>
        <dbReference type="Proteomes" id="UP000077266"/>
    </source>
</evidence>
<evidence type="ECO:0000259" key="3">
    <source>
        <dbReference type="PROSITE" id="PS50181"/>
    </source>
</evidence>
<dbReference type="PANTHER" id="PTHR19879:SF9">
    <property type="entry name" value="TRANSCRIPTION INITIATION FACTOR TFIID SUBUNIT 5"/>
    <property type="match status" value="1"/>
</dbReference>
<evidence type="ECO:0000313" key="4">
    <source>
        <dbReference type="EMBL" id="KZV93708.1"/>
    </source>
</evidence>
<dbReference type="EMBL" id="KV425985">
    <property type="protein sequence ID" value="KZV93708.1"/>
    <property type="molecule type" value="Genomic_DNA"/>
</dbReference>
<dbReference type="SUPFAM" id="SSF50978">
    <property type="entry name" value="WD40 repeat-like"/>
    <property type="match status" value="1"/>
</dbReference>
<gene>
    <name evidence="4" type="ORF">EXIGLDRAFT_835529</name>
</gene>
<evidence type="ECO:0000256" key="2">
    <source>
        <dbReference type="SAM" id="MobiDB-lite"/>
    </source>
</evidence>
<dbReference type="PANTHER" id="PTHR19879">
    <property type="entry name" value="TRANSCRIPTION INITIATION FACTOR TFIID"/>
    <property type="match status" value="1"/>
</dbReference>
<feature type="domain" description="F-box" evidence="3">
    <location>
        <begin position="33"/>
        <end position="79"/>
    </location>
</feature>
<dbReference type="PROSITE" id="PS50330">
    <property type="entry name" value="UIM"/>
    <property type="match status" value="1"/>
</dbReference>
<dbReference type="InterPro" id="IPR015943">
    <property type="entry name" value="WD40/YVTN_repeat-like_dom_sf"/>
</dbReference>
<dbReference type="InterPro" id="IPR001810">
    <property type="entry name" value="F-box_dom"/>
</dbReference>
<feature type="region of interest" description="Disordered" evidence="2">
    <location>
        <begin position="619"/>
        <end position="852"/>
    </location>
</feature>
<dbReference type="AlphaFoldDB" id="A0A165IPZ5"/>
<proteinExistence type="predicted"/>
<dbReference type="SUPFAM" id="SSF81383">
    <property type="entry name" value="F-box domain"/>
    <property type="match status" value="1"/>
</dbReference>
<dbReference type="Gene3D" id="2.130.10.10">
    <property type="entry name" value="YVTN repeat-like/Quinoprotein amine dehydrogenase"/>
    <property type="match status" value="2"/>
</dbReference>
<sequence length="868" mass="93229">MHQPRNKSPRSLPVTKYNLAPKSTDDNSQHGPDSYILAIPAEALGHITAYLEPPALLALAQVNRQLLDHVASDTVWLRAFLVFFLDIGPEIAVDSLLQSIPRLKLTWRDEYIARFKLVRRWQRSRAPTVTHAPQWAPITMIHLMVDGAALLSASALQGVISRSHILTGKKFKGFINPYGQLVQRPTGDHPLPSVVELTSDGGTGKTAWGFFSGDVAFTRMPHVMDLGAPRHSMCRPEDAHAGAVSCLQFSPGGHLLASAAADGTVKLWGTRHLRCLWTYTPTTALDERDACVRLVLHVPSGTITAAMQSGQIVIWTGFEIDPTGETCGSENVRMTAIPSPPALDADVAQFTKRNVTALLLDPTSAPTPALAVLYEGESCVRRIAVAGDDLAVHDIATSAVNSQGLLTCLRASSSSTSRPFFLVSGDKAGWLQTWDWPNLQSLRSWSAHEDGSITALEVTDNVIASGSSGGSIFVWDALNFQLLRSFTTPVPRNLAQVGGTDVAHLIVSDSHVVGSVGNRVVAWRVDRRIPLGLAAKGKNKGGGTARYISPKWQGQIEMKKAIAESFDVIDTEQASSSARAAYGGRAREQRTALDELGLEENEALEYVLMLSRDEEERRQRQLLGSSLESTSSIASGTSEPLSDRSGDFSRVDSDTSISPRGSVHEEDLGQDEIFSMTPIPTPPSSPPLTAWSSRRSSNASSAQPRAMPTNSNRKVQVTPPFRPEAVEAGTSPSAFSLDGAIPVPRKSDRRDSDFPSISASPSPSNRWAGSLPKSELIRASPRQQSSSPALNQVGAGVSNSKPSSASGSPPKSGRAWSSVVRASGVTVESATPARSGRVATQRPSMVPQNADDEEEMLRLALEASLSEI</sequence>
<accession>A0A165IPZ5</accession>
<dbReference type="PROSITE" id="PS50082">
    <property type="entry name" value="WD_REPEATS_2"/>
    <property type="match status" value="1"/>
</dbReference>
<dbReference type="Pfam" id="PF12937">
    <property type="entry name" value="F-box-like"/>
    <property type="match status" value="1"/>
</dbReference>
<dbReference type="InParanoid" id="A0A165IPZ5"/>
<organism evidence="4 5">
    <name type="scientific">Exidia glandulosa HHB12029</name>
    <dbReference type="NCBI Taxonomy" id="1314781"/>
    <lineage>
        <taxon>Eukaryota</taxon>
        <taxon>Fungi</taxon>
        <taxon>Dikarya</taxon>
        <taxon>Basidiomycota</taxon>
        <taxon>Agaricomycotina</taxon>
        <taxon>Agaricomycetes</taxon>
        <taxon>Auriculariales</taxon>
        <taxon>Exidiaceae</taxon>
        <taxon>Exidia</taxon>
    </lineage>
</organism>
<protein>
    <submittedName>
        <fullName evidence="4">WD40 repeat-like protein</fullName>
    </submittedName>
</protein>
<feature type="compositionally biased region" description="Polar residues" evidence="2">
    <location>
        <begin position="624"/>
        <end position="640"/>
    </location>
</feature>